<dbReference type="EMBL" id="BRXS01000007">
    <property type="protein sequence ID" value="GLC27858.1"/>
    <property type="molecule type" value="Genomic_DNA"/>
</dbReference>
<dbReference type="PANTHER" id="PTHR39209">
    <property type="match status" value="1"/>
</dbReference>
<dbReference type="InterPro" id="IPR020825">
    <property type="entry name" value="Phe-tRNA_synthase-like_B3/B4"/>
</dbReference>
<protein>
    <recommendedName>
        <fullName evidence="1">B3/B4 tRNA-binding domain-containing protein</fullName>
    </recommendedName>
</protein>
<dbReference type="InterPro" id="IPR005146">
    <property type="entry name" value="B3/B4_tRNA-bd"/>
</dbReference>
<dbReference type="SUPFAM" id="SSF56037">
    <property type="entry name" value="PheT/TilS domain"/>
    <property type="match status" value="1"/>
</dbReference>
<dbReference type="Pfam" id="PF03483">
    <property type="entry name" value="B3_4"/>
    <property type="match status" value="1"/>
</dbReference>
<name>A0AA37QJ65_9BACT</name>
<comment type="caution">
    <text evidence="2">The sequence shown here is derived from an EMBL/GenBank/DDBJ whole genome shotgun (WGS) entry which is preliminary data.</text>
</comment>
<dbReference type="GO" id="GO:0004826">
    <property type="term" value="F:phenylalanine-tRNA ligase activity"/>
    <property type="evidence" value="ECO:0007669"/>
    <property type="project" value="InterPro"/>
</dbReference>
<dbReference type="AlphaFoldDB" id="A0AA37QJ65"/>
<accession>A0AA37QJ65</accession>
<dbReference type="PANTHER" id="PTHR39209:SF2">
    <property type="entry name" value="CYTOPLASMIC PROTEIN"/>
    <property type="match status" value="1"/>
</dbReference>
<evidence type="ECO:0000313" key="2">
    <source>
        <dbReference type="EMBL" id="GLC27858.1"/>
    </source>
</evidence>
<dbReference type="SMART" id="SM00873">
    <property type="entry name" value="B3_4"/>
    <property type="match status" value="1"/>
</dbReference>
<reference evidence="2" key="1">
    <citation type="submission" date="2022-08" db="EMBL/GenBank/DDBJ databases">
        <title>Draft genome sequencing of Roseisolibacter agri AW1220.</title>
        <authorList>
            <person name="Tobiishi Y."/>
            <person name="Tonouchi A."/>
        </authorList>
    </citation>
    <scope>NUCLEOTIDE SEQUENCE</scope>
    <source>
        <strain evidence="2">AW1220</strain>
    </source>
</reference>
<dbReference type="GO" id="GO:0003723">
    <property type="term" value="F:RNA binding"/>
    <property type="evidence" value="ECO:0007669"/>
    <property type="project" value="InterPro"/>
</dbReference>
<evidence type="ECO:0000313" key="3">
    <source>
        <dbReference type="Proteomes" id="UP001161325"/>
    </source>
</evidence>
<evidence type="ECO:0000259" key="1">
    <source>
        <dbReference type="SMART" id="SM00873"/>
    </source>
</evidence>
<dbReference type="Gene3D" id="3.50.40.10">
    <property type="entry name" value="Phenylalanyl-trna Synthetase, Chain B, domain 3"/>
    <property type="match status" value="1"/>
</dbReference>
<dbReference type="RefSeq" id="WP_284352288.1">
    <property type="nucleotide sequence ID" value="NZ_BRXS01000007.1"/>
</dbReference>
<proteinExistence type="predicted"/>
<keyword evidence="3" id="KW-1185">Reference proteome</keyword>
<organism evidence="2 3">
    <name type="scientific">Roseisolibacter agri</name>
    <dbReference type="NCBI Taxonomy" id="2014610"/>
    <lineage>
        <taxon>Bacteria</taxon>
        <taxon>Pseudomonadati</taxon>
        <taxon>Gemmatimonadota</taxon>
        <taxon>Gemmatimonadia</taxon>
        <taxon>Gemmatimonadales</taxon>
        <taxon>Gemmatimonadaceae</taxon>
        <taxon>Roseisolibacter</taxon>
    </lineage>
</organism>
<dbReference type="Proteomes" id="UP001161325">
    <property type="component" value="Unassembled WGS sequence"/>
</dbReference>
<gene>
    <name evidence="2" type="ORF">rosag_43710</name>
</gene>
<feature type="domain" description="B3/B4 tRNA-binding" evidence="1">
    <location>
        <begin position="56"/>
        <end position="204"/>
    </location>
</feature>
<sequence length="217" mass="22631">MIPTLAVDAHPTLRLAAFATRFPAPLGELATPDAVRDALLLDAPAPLARDEQVRSDVRDMLRHGGYKPTGRGKPASEYLVRAATEGALGAINLAVDACNAVSLHSGFPISVVDLDRATAPFRVGLAPAGATYVFNASGQEIDVAGLLCLFDAEGPCANAVRDAQRTKTRDATTATLSVLWGCAGHEARLDAAERWYRTLLEDAGATTTRVAPAAAAG</sequence>